<dbReference type="Proteomes" id="UP000647424">
    <property type="component" value="Unassembled WGS sequence"/>
</dbReference>
<feature type="transmembrane region" description="Helical" evidence="1">
    <location>
        <begin position="134"/>
        <end position="155"/>
    </location>
</feature>
<sequence>MKNYLFSELKSFWVFLISPIEFKQQLQQSTKSRFKRSLLMAMLALPMGWALWKFVTWLPELGFYLPLKDNDPTLHRGAAVILLSSLVVAPILEEWVFRWPLLPLARLRYFRAIFYVIALMFGMIHMANYEADRAHWLFSLLIVSPQLVAGLCFAYVRLTCGIWWAVGSHALYNAIGLMIQD</sequence>
<dbReference type="AlphaFoldDB" id="A0A927FET9"/>
<keyword evidence="3" id="KW-0645">Protease</keyword>
<keyword evidence="1" id="KW-0472">Membrane</keyword>
<gene>
    <name evidence="3" type="ORF">IC609_06110</name>
</gene>
<evidence type="ECO:0000313" key="4">
    <source>
        <dbReference type="Proteomes" id="UP000647424"/>
    </source>
</evidence>
<organism evidence="3 4">
    <name type="scientific">Limnohabitans radicicola</name>
    <dbReference type="NCBI Taxonomy" id="2771427"/>
    <lineage>
        <taxon>Bacteria</taxon>
        <taxon>Pseudomonadati</taxon>
        <taxon>Pseudomonadota</taxon>
        <taxon>Betaproteobacteria</taxon>
        <taxon>Burkholderiales</taxon>
        <taxon>Comamonadaceae</taxon>
        <taxon>Limnohabitans</taxon>
    </lineage>
</organism>
<dbReference type="GO" id="GO:0008237">
    <property type="term" value="F:metallopeptidase activity"/>
    <property type="evidence" value="ECO:0007669"/>
    <property type="project" value="UniProtKB-KW"/>
</dbReference>
<feature type="transmembrane region" description="Helical" evidence="1">
    <location>
        <begin position="78"/>
        <end position="97"/>
    </location>
</feature>
<keyword evidence="4" id="KW-1185">Reference proteome</keyword>
<reference evidence="3" key="1">
    <citation type="submission" date="2020-09" db="EMBL/GenBank/DDBJ databases">
        <title>Genome seq and assembly of Limnohabitants sp.</title>
        <authorList>
            <person name="Chhetri G."/>
        </authorList>
    </citation>
    <scope>NUCLEOTIDE SEQUENCE</scope>
    <source>
        <strain evidence="3">JUR4</strain>
    </source>
</reference>
<evidence type="ECO:0000259" key="2">
    <source>
        <dbReference type="Pfam" id="PF02517"/>
    </source>
</evidence>
<dbReference type="Pfam" id="PF02517">
    <property type="entry name" value="Rce1-like"/>
    <property type="match status" value="1"/>
</dbReference>
<dbReference type="GO" id="GO:0004175">
    <property type="term" value="F:endopeptidase activity"/>
    <property type="evidence" value="ECO:0007669"/>
    <property type="project" value="UniProtKB-ARBA"/>
</dbReference>
<keyword evidence="1" id="KW-1133">Transmembrane helix</keyword>
<accession>A0A927FET9</accession>
<proteinExistence type="predicted"/>
<dbReference type="RefSeq" id="WP_191818527.1">
    <property type="nucleotide sequence ID" value="NZ_JACYFT010000001.1"/>
</dbReference>
<evidence type="ECO:0000256" key="1">
    <source>
        <dbReference type="SAM" id="Phobius"/>
    </source>
</evidence>
<dbReference type="InterPro" id="IPR003675">
    <property type="entry name" value="Rce1/LyrA-like_dom"/>
</dbReference>
<feature type="domain" description="CAAX prenyl protease 2/Lysostaphin resistance protein A-like" evidence="2">
    <location>
        <begin position="78"/>
        <end position="175"/>
    </location>
</feature>
<keyword evidence="3" id="KW-0378">Hydrolase</keyword>
<dbReference type="EMBL" id="JACYFT010000001">
    <property type="protein sequence ID" value="MBD8050109.1"/>
    <property type="molecule type" value="Genomic_DNA"/>
</dbReference>
<feature type="transmembrane region" description="Helical" evidence="1">
    <location>
        <begin position="38"/>
        <end position="58"/>
    </location>
</feature>
<protein>
    <submittedName>
        <fullName evidence="3">CPBP family intramembrane metalloprotease</fullName>
    </submittedName>
</protein>
<keyword evidence="1" id="KW-0812">Transmembrane</keyword>
<dbReference type="GO" id="GO:0080120">
    <property type="term" value="P:CAAX-box protein maturation"/>
    <property type="evidence" value="ECO:0007669"/>
    <property type="project" value="UniProtKB-ARBA"/>
</dbReference>
<evidence type="ECO:0000313" key="3">
    <source>
        <dbReference type="EMBL" id="MBD8050109.1"/>
    </source>
</evidence>
<keyword evidence="3" id="KW-0482">Metalloprotease</keyword>
<name>A0A927FET9_9BURK</name>
<feature type="transmembrane region" description="Helical" evidence="1">
    <location>
        <begin position="109"/>
        <end position="128"/>
    </location>
</feature>
<comment type="caution">
    <text evidence="3">The sequence shown here is derived from an EMBL/GenBank/DDBJ whole genome shotgun (WGS) entry which is preliminary data.</text>
</comment>